<reference evidence="1 2" key="1">
    <citation type="journal article" date="2020" name="Nature">
        <title>Six reference-quality genomes reveal evolution of bat adaptations.</title>
        <authorList>
            <person name="Jebb D."/>
            <person name="Huang Z."/>
            <person name="Pippel M."/>
            <person name="Hughes G.M."/>
            <person name="Lavrichenko K."/>
            <person name="Devanna P."/>
            <person name="Winkler S."/>
            <person name="Jermiin L.S."/>
            <person name="Skirmuntt E.C."/>
            <person name="Katzourakis A."/>
            <person name="Burkitt-Gray L."/>
            <person name="Ray D.A."/>
            <person name="Sullivan K.A.M."/>
            <person name="Roscito J.G."/>
            <person name="Kirilenko B.M."/>
            <person name="Davalos L.M."/>
            <person name="Corthals A.P."/>
            <person name="Power M.L."/>
            <person name="Jones G."/>
            <person name="Ransome R.D."/>
            <person name="Dechmann D.K.N."/>
            <person name="Locatelli A.G."/>
            <person name="Puechmaille S.J."/>
            <person name="Fedrigo O."/>
            <person name="Jarvis E.D."/>
            <person name="Hiller M."/>
            <person name="Vernes S.C."/>
            <person name="Myers E.W."/>
            <person name="Teeling E.C."/>
        </authorList>
    </citation>
    <scope>NUCLEOTIDE SEQUENCE [LARGE SCALE GENOMIC DNA]</scope>
    <source>
        <strain evidence="1">MRhiFer1</strain>
        <tissue evidence="1">Lung</tissue>
    </source>
</reference>
<name>A0A7J7TZ15_RHIFE</name>
<organism evidence="1 2">
    <name type="scientific">Rhinolophus ferrumequinum</name>
    <name type="common">Greater horseshoe bat</name>
    <dbReference type="NCBI Taxonomy" id="59479"/>
    <lineage>
        <taxon>Eukaryota</taxon>
        <taxon>Metazoa</taxon>
        <taxon>Chordata</taxon>
        <taxon>Craniata</taxon>
        <taxon>Vertebrata</taxon>
        <taxon>Euteleostomi</taxon>
        <taxon>Mammalia</taxon>
        <taxon>Eutheria</taxon>
        <taxon>Laurasiatheria</taxon>
        <taxon>Chiroptera</taxon>
        <taxon>Yinpterochiroptera</taxon>
        <taxon>Rhinolophoidea</taxon>
        <taxon>Rhinolophidae</taxon>
        <taxon>Rhinolophinae</taxon>
        <taxon>Rhinolophus</taxon>
    </lineage>
</organism>
<evidence type="ECO:0000313" key="2">
    <source>
        <dbReference type="Proteomes" id="UP000585614"/>
    </source>
</evidence>
<dbReference type="SUPFAM" id="SSF50494">
    <property type="entry name" value="Trypsin-like serine proteases"/>
    <property type="match status" value="1"/>
</dbReference>
<dbReference type="Proteomes" id="UP000585614">
    <property type="component" value="Unassembled WGS sequence"/>
</dbReference>
<gene>
    <name evidence="1" type="ORF">mRhiFer1_001316</name>
</gene>
<comment type="caution">
    <text evidence="1">The sequence shown here is derived from an EMBL/GenBank/DDBJ whole genome shotgun (WGS) entry which is preliminary data.</text>
</comment>
<dbReference type="AlphaFoldDB" id="A0A7J7TZ15"/>
<dbReference type="InterPro" id="IPR009003">
    <property type="entry name" value="Peptidase_S1_PA"/>
</dbReference>
<sequence>MTQWKPALTARWQAGDSRASHFPRVFNVTVTPSDQCRPSNVCTGILTRRGSICQGDRSTPLIRNSLAYSVASFSMEPCGRGPNFFAHVALF</sequence>
<evidence type="ECO:0000313" key="1">
    <source>
        <dbReference type="EMBL" id="KAF6305805.1"/>
    </source>
</evidence>
<proteinExistence type="predicted"/>
<dbReference type="EMBL" id="JACAGC010000017">
    <property type="protein sequence ID" value="KAF6305805.1"/>
    <property type="molecule type" value="Genomic_DNA"/>
</dbReference>
<protein>
    <submittedName>
        <fullName evidence="1">Azurocidin 1</fullName>
    </submittedName>
</protein>
<dbReference type="Gene3D" id="2.40.10.10">
    <property type="entry name" value="Trypsin-like serine proteases"/>
    <property type="match status" value="1"/>
</dbReference>
<dbReference type="InterPro" id="IPR043504">
    <property type="entry name" value="Peptidase_S1_PA_chymotrypsin"/>
</dbReference>
<accession>A0A7J7TZ15</accession>